<proteinExistence type="predicted"/>
<sequence length="396" mass="44807">MKIEGSDTKEQSNDNNDSAPVNMGEGKLNINLPAANDRYVVNRFDISNAFYQFQCSVKTMLDEDGSLCLESHVQHILALSCIFLVKPLQFHEDVKTYIPNTVLDQMVDDLQTRYHINKRGTPLGLLSKTLPLLDDVRTRRIDQDEATARLLLLKGDLSGDEFRIVKSIAMLLQNLPENRITNTIMEQELLTRFIEPALAPLFENTIGKVLFRWTATTNDEYKATTAVTVSQDRPDACISNLDGMVWGATLGFGEVKCFSQMGNKFAIAKDLVRLALFAKNSIDVHNLHGVLVFQVIGRHAFFYLVNLLNDGLYIMLEIGNIELPACLMDLPAYVAQAHRLLDVLSLYDDMCVSWTAMETKSFSTRKRKTLDADTQNNIIDKTRNRKRPSITSFKYQ</sequence>
<name>A0A8H7BUG3_9FUNG</name>
<keyword evidence="3" id="KW-1185">Reference proteome</keyword>
<reference evidence="2" key="1">
    <citation type="submission" date="2020-01" db="EMBL/GenBank/DDBJ databases">
        <title>Genome Sequencing of Three Apophysomyces-Like Fungal Strains Confirms a Novel Fungal Genus in the Mucoromycota with divergent Burkholderia-like Endosymbiotic Bacteria.</title>
        <authorList>
            <person name="Stajich J.E."/>
            <person name="Macias A.M."/>
            <person name="Carter-House D."/>
            <person name="Lovett B."/>
            <person name="Kasson L.R."/>
            <person name="Berry K."/>
            <person name="Grigoriev I."/>
            <person name="Chang Y."/>
            <person name="Spatafora J."/>
            <person name="Kasson M.T."/>
        </authorList>
    </citation>
    <scope>NUCLEOTIDE SEQUENCE</scope>
    <source>
        <strain evidence="2">NRRL A-21654</strain>
    </source>
</reference>
<accession>A0A8H7BUG3</accession>
<evidence type="ECO:0000313" key="2">
    <source>
        <dbReference type="EMBL" id="KAF7730875.1"/>
    </source>
</evidence>
<feature type="region of interest" description="Disordered" evidence="1">
    <location>
        <begin position="1"/>
        <end position="24"/>
    </location>
</feature>
<organism evidence="2 3">
    <name type="scientific">Apophysomyces ossiformis</name>
    <dbReference type="NCBI Taxonomy" id="679940"/>
    <lineage>
        <taxon>Eukaryota</taxon>
        <taxon>Fungi</taxon>
        <taxon>Fungi incertae sedis</taxon>
        <taxon>Mucoromycota</taxon>
        <taxon>Mucoromycotina</taxon>
        <taxon>Mucoromycetes</taxon>
        <taxon>Mucorales</taxon>
        <taxon>Mucorineae</taxon>
        <taxon>Mucoraceae</taxon>
        <taxon>Apophysomyces</taxon>
    </lineage>
</organism>
<protein>
    <submittedName>
        <fullName evidence="2">Uncharacterized protein</fullName>
    </submittedName>
</protein>
<dbReference type="Proteomes" id="UP000605846">
    <property type="component" value="Unassembled WGS sequence"/>
</dbReference>
<evidence type="ECO:0000256" key="1">
    <source>
        <dbReference type="SAM" id="MobiDB-lite"/>
    </source>
</evidence>
<feature type="compositionally biased region" description="Basic and acidic residues" evidence="1">
    <location>
        <begin position="1"/>
        <end position="12"/>
    </location>
</feature>
<gene>
    <name evidence="2" type="ORF">EC973_001393</name>
</gene>
<dbReference type="OrthoDB" id="2370938at2759"/>
<comment type="caution">
    <text evidence="2">The sequence shown here is derived from an EMBL/GenBank/DDBJ whole genome shotgun (WGS) entry which is preliminary data.</text>
</comment>
<evidence type="ECO:0000313" key="3">
    <source>
        <dbReference type="Proteomes" id="UP000605846"/>
    </source>
</evidence>
<dbReference type="AlphaFoldDB" id="A0A8H7BUG3"/>
<dbReference type="EMBL" id="JABAYA010000013">
    <property type="protein sequence ID" value="KAF7730875.1"/>
    <property type="molecule type" value="Genomic_DNA"/>
</dbReference>